<evidence type="ECO:0000313" key="1">
    <source>
        <dbReference type="EMBL" id="UUN95939.1"/>
    </source>
</evidence>
<evidence type="ECO:0000313" key="2">
    <source>
        <dbReference type="Proteomes" id="UP000644140"/>
    </source>
</evidence>
<gene>
    <name evidence="1" type="ORF">I9054_011130</name>
</gene>
<dbReference type="AlphaFoldDB" id="A0A8I1AD97"/>
<name>A0A8I1AD97_ACIBZ</name>
<organism evidence="1 2">
    <name type="scientific">Acinetobacter bereziniae</name>
    <name type="common">Acinetobacter genomosp. 10</name>
    <dbReference type="NCBI Taxonomy" id="106648"/>
    <lineage>
        <taxon>Bacteria</taxon>
        <taxon>Pseudomonadati</taxon>
        <taxon>Pseudomonadota</taxon>
        <taxon>Gammaproteobacteria</taxon>
        <taxon>Moraxellales</taxon>
        <taxon>Moraxellaceae</taxon>
        <taxon>Acinetobacter</taxon>
    </lineage>
</organism>
<accession>A0A8I1AD97</accession>
<dbReference type="RefSeq" id="WP_198114826.1">
    <property type="nucleotide sequence ID" value="NZ_CP066121.1"/>
</dbReference>
<reference evidence="1" key="1">
    <citation type="submission" date="2022-02" db="EMBL/GenBank/DDBJ databases">
        <title>Characterization of Tn125 harboring carbapenem-resistant Acinetobacter bereziniae clinical isolates.</title>
        <authorList>
            <person name="Wong N.-K."/>
            <person name="Pan Q."/>
        </authorList>
    </citation>
    <scope>NUCLEOTIDE SEQUENCE</scope>
    <source>
        <strain evidence="1">GD03393</strain>
    </source>
</reference>
<dbReference type="EMBL" id="CP092085">
    <property type="protein sequence ID" value="UUN95939.1"/>
    <property type="molecule type" value="Genomic_DNA"/>
</dbReference>
<proteinExistence type="predicted"/>
<protein>
    <submittedName>
        <fullName evidence="1">Uncharacterized protein</fullName>
    </submittedName>
</protein>
<dbReference type="Proteomes" id="UP000644140">
    <property type="component" value="Chromosome"/>
</dbReference>
<sequence length="405" mass="43878">MSNTDIKWFSFGNTNAPQLSNSWGCMIDVLDACLVTGMGSQLVSTLVVKDGVATATFGTSHNLQQFQVVEISNADQQIFNGEHKVLGVTSNTIEFVINSPDTMATGTISCKLASLGWTKAFSGTQKAVYSAKDRTANPYFLRVDNSLDPVYNTNYAKYAKVGILDSCTGIDDLTGNQAPFDPTKPSRNWTGEGNNNGWFKWRYAAISDIAYNIYSSEYQVPQNGNRPWVLIGTKDSFYLINGLTIGQTFESPYCFGVIQHKGLAKPFLCAANHALTFNDYIITGTPLSNTGRAEVAAMTGYSGALINTRYSRLISGFGNVISGAAANSIKSDPTEGYILSPIYFADPDGYIMDALPLVQACVNDATATANYAIFSEPNKAYIGCRLRSETGGVLGMLFFTIYDGE</sequence>